<gene>
    <name evidence="1" type="ORF">SAMN02745119_03146</name>
</gene>
<organism evidence="1 2">
    <name type="scientific">Trichlorobacter thiogenes</name>
    <dbReference type="NCBI Taxonomy" id="115783"/>
    <lineage>
        <taxon>Bacteria</taxon>
        <taxon>Pseudomonadati</taxon>
        <taxon>Thermodesulfobacteriota</taxon>
        <taxon>Desulfuromonadia</taxon>
        <taxon>Geobacterales</taxon>
        <taxon>Geobacteraceae</taxon>
        <taxon>Trichlorobacter</taxon>
    </lineage>
</organism>
<sequence length="122" mass="13655">MKAKNVTMGIKSLREGLKDFADTFKALQSGEQVRPKPEGIYFTDFEAFRKAMTPQRFALLKMIRKNNPDSISCLAGLTGRNIKNVSEDVRALINLGLLEVSQVGKSKAPHLRYDKIMVELAV</sequence>
<dbReference type="Pfam" id="PF25212">
    <property type="entry name" value="HVO_A0114"/>
    <property type="match status" value="1"/>
</dbReference>
<reference evidence="2" key="1">
    <citation type="submission" date="2017-02" db="EMBL/GenBank/DDBJ databases">
        <authorList>
            <person name="Varghese N."/>
            <person name="Submissions S."/>
        </authorList>
    </citation>
    <scope>NUCLEOTIDE SEQUENCE [LARGE SCALE GENOMIC DNA]</scope>
    <source>
        <strain evidence="2">ATCC BAA-34</strain>
    </source>
</reference>
<dbReference type="Proteomes" id="UP000190102">
    <property type="component" value="Unassembled WGS sequence"/>
</dbReference>
<dbReference type="OrthoDB" id="5520535at2"/>
<dbReference type="AlphaFoldDB" id="A0A1T4RYL9"/>
<dbReference type="InterPro" id="IPR036390">
    <property type="entry name" value="WH_DNA-bd_sf"/>
</dbReference>
<dbReference type="SUPFAM" id="SSF46785">
    <property type="entry name" value="Winged helix' DNA-binding domain"/>
    <property type="match status" value="1"/>
</dbReference>
<keyword evidence="2" id="KW-1185">Reference proteome</keyword>
<accession>A0A1T4RYL9</accession>
<evidence type="ECO:0000313" key="2">
    <source>
        <dbReference type="Proteomes" id="UP000190102"/>
    </source>
</evidence>
<dbReference type="RefSeq" id="WP_078791363.1">
    <property type="nucleotide sequence ID" value="NZ_FUWR01000027.1"/>
</dbReference>
<protein>
    <submittedName>
        <fullName evidence="1">Predicted transcriptional regulator</fullName>
    </submittedName>
</protein>
<proteinExistence type="predicted"/>
<evidence type="ECO:0000313" key="1">
    <source>
        <dbReference type="EMBL" id="SKA21099.1"/>
    </source>
</evidence>
<name>A0A1T4RYL9_9BACT</name>
<dbReference type="EMBL" id="FUWR01000027">
    <property type="protein sequence ID" value="SKA21099.1"/>
    <property type="molecule type" value="Genomic_DNA"/>
</dbReference>
<dbReference type="STRING" id="115783.SAMN02745119_03146"/>